<dbReference type="Proteomes" id="UP000681526">
    <property type="component" value="Unassembled WGS sequence"/>
</dbReference>
<evidence type="ECO:0000313" key="1">
    <source>
        <dbReference type="EMBL" id="CAG5089470.1"/>
    </source>
</evidence>
<reference evidence="1 2" key="1">
    <citation type="submission" date="2021-04" db="EMBL/GenBank/DDBJ databases">
        <authorList>
            <person name="Rakotoarivonina H."/>
        </authorList>
    </citation>
    <scope>NUCLEOTIDE SEQUENCE [LARGE SCALE GENOMIC DNA]</scope>
    <source>
        <strain evidence="1 2">XE</strain>
    </source>
</reference>
<gene>
    <name evidence="1" type="primary">txxe 1844</name>
    <name evidence="1" type="ORF">TXXE_13040</name>
</gene>
<dbReference type="RefSeq" id="WP_213484963.1">
    <property type="nucleotide sequence ID" value="NZ_CAJRAY010000067.1"/>
</dbReference>
<comment type="caution">
    <text evidence="1">The sequence shown here is derived from an EMBL/GenBank/DDBJ whole genome shotgun (WGS) entry which is preliminary data.</text>
</comment>
<accession>A0ABM8V6M9</accession>
<name>A0ABM8V6M9_THEXY</name>
<organism evidence="1 2">
    <name type="scientific">Thermobacillus xylanilyticus</name>
    <dbReference type="NCBI Taxonomy" id="76633"/>
    <lineage>
        <taxon>Bacteria</taxon>
        <taxon>Bacillati</taxon>
        <taxon>Bacillota</taxon>
        <taxon>Bacilli</taxon>
        <taxon>Bacillales</taxon>
        <taxon>Paenibacillaceae</taxon>
        <taxon>Thermobacillus</taxon>
    </lineage>
</organism>
<sequence length="143" mass="16981">MSRKKKIRHAEPPEIKIGGKRISRKAFEAEEEGSTDHLPPVFSFAETCPNHFQLYKWTSEELKHLIDALRRYSKMRWQEIRKTKGFNSVDPSTFSVPLPNYISPDVAILEFRVNHKARIFGYRSRQVFNIIWFDRNHEVYPMS</sequence>
<dbReference type="EMBL" id="CAJRAY010000067">
    <property type="protein sequence ID" value="CAG5089470.1"/>
    <property type="molecule type" value="Genomic_DNA"/>
</dbReference>
<evidence type="ECO:0000313" key="2">
    <source>
        <dbReference type="Proteomes" id="UP000681526"/>
    </source>
</evidence>
<keyword evidence="2" id="KW-1185">Reference proteome</keyword>
<proteinExistence type="predicted"/>
<dbReference type="NCBIfam" id="NF046006">
    <property type="entry name" value="MAG6450_fam"/>
    <property type="match status" value="1"/>
</dbReference>
<protein>
    <submittedName>
        <fullName evidence="1">Uncharacterized protein</fullName>
    </submittedName>
</protein>